<proteinExistence type="predicted"/>
<accession>A0A0A7EL14</accession>
<evidence type="ECO:0000313" key="8">
    <source>
        <dbReference type="Proteomes" id="UP000030341"/>
    </source>
</evidence>
<keyword evidence="2 5" id="KW-0812">Transmembrane</keyword>
<dbReference type="InterPro" id="IPR022764">
    <property type="entry name" value="Peptidase_S54_rhomboid_dom"/>
</dbReference>
<reference evidence="7 8" key="1">
    <citation type="submission" date="2014-11" db="EMBL/GenBank/DDBJ databases">
        <title>Complete Genome Sequence of Pseudoalteromonas sp. Strain OCN003 Isolated from Kaneohe Bay, Oahu, Hawaii.</title>
        <authorList>
            <person name="Beurmann S."/>
            <person name="Videau P."/>
            <person name="Ushijima B."/>
            <person name="Smith A.M."/>
            <person name="Aeby G.S."/>
            <person name="Callahan S.M."/>
            <person name="Belcaid M."/>
        </authorList>
    </citation>
    <scope>NUCLEOTIDE SEQUENCE [LARGE SCALE GENOMIC DNA]</scope>
    <source>
        <strain evidence="7 8">OCN003</strain>
    </source>
</reference>
<keyword evidence="8" id="KW-1185">Reference proteome</keyword>
<dbReference type="RefSeq" id="WP_040136041.1">
    <property type="nucleotide sequence ID" value="NZ_CP009889.1"/>
</dbReference>
<dbReference type="GO" id="GO:0004252">
    <property type="term" value="F:serine-type endopeptidase activity"/>
    <property type="evidence" value="ECO:0007669"/>
    <property type="project" value="InterPro"/>
</dbReference>
<evidence type="ECO:0000313" key="7">
    <source>
        <dbReference type="EMBL" id="AIY67228.1"/>
    </source>
</evidence>
<dbReference type="STRING" id="1348114.OM33_19425"/>
<evidence type="ECO:0000256" key="3">
    <source>
        <dbReference type="ARBA" id="ARBA00022989"/>
    </source>
</evidence>
<gene>
    <name evidence="7" type="ORF">OM33_19425</name>
</gene>
<feature type="transmembrane region" description="Helical" evidence="5">
    <location>
        <begin position="12"/>
        <end position="37"/>
    </location>
</feature>
<organism evidence="7 8">
    <name type="scientific">Pseudoalteromonas piratica</name>
    <dbReference type="NCBI Taxonomy" id="1348114"/>
    <lineage>
        <taxon>Bacteria</taxon>
        <taxon>Pseudomonadati</taxon>
        <taxon>Pseudomonadota</taxon>
        <taxon>Gammaproteobacteria</taxon>
        <taxon>Alteromonadales</taxon>
        <taxon>Pseudoalteromonadaceae</taxon>
        <taxon>Pseudoalteromonas</taxon>
    </lineage>
</organism>
<dbReference type="HOGENOM" id="CLU_067823_2_0_6"/>
<feature type="transmembrane region" description="Helical" evidence="5">
    <location>
        <begin position="82"/>
        <end position="101"/>
    </location>
</feature>
<evidence type="ECO:0000256" key="2">
    <source>
        <dbReference type="ARBA" id="ARBA00022692"/>
    </source>
</evidence>
<dbReference type="OrthoDB" id="465874at2"/>
<feature type="transmembrane region" description="Helical" evidence="5">
    <location>
        <begin position="133"/>
        <end position="151"/>
    </location>
</feature>
<feature type="transmembrane region" description="Helical" evidence="5">
    <location>
        <begin position="57"/>
        <end position="75"/>
    </location>
</feature>
<dbReference type="GO" id="GO:0016020">
    <property type="term" value="C:membrane"/>
    <property type="evidence" value="ECO:0007669"/>
    <property type="project" value="UniProtKB-SubCell"/>
</dbReference>
<dbReference type="InterPro" id="IPR035952">
    <property type="entry name" value="Rhomboid-like_sf"/>
</dbReference>
<evidence type="ECO:0000259" key="6">
    <source>
        <dbReference type="Pfam" id="PF01694"/>
    </source>
</evidence>
<dbReference type="Proteomes" id="UP000030341">
    <property type="component" value="Chromosome 2"/>
</dbReference>
<feature type="transmembrane region" description="Helical" evidence="5">
    <location>
        <begin position="107"/>
        <end position="126"/>
    </location>
</feature>
<evidence type="ECO:0000256" key="5">
    <source>
        <dbReference type="SAM" id="Phobius"/>
    </source>
</evidence>
<evidence type="ECO:0000256" key="4">
    <source>
        <dbReference type="ARBA" id="ARBA00023136"/>
    </source>
</evidence>
<dbReference type="KEGG" id="pseo:OM33_19425"/>
<sequence>MHIKQPLKVIVIYLCILFAVQLLNTLSNGLVSNFGIYPRTTQGLIGIPFAPFIHHSWQHFFSNAAPLAVLAFIVLQHGTKRFVLVYCFITFLAGSAVWMFASEGVHAGASTLVFGLIGYIISNAIFSRNIFNVILAGIICFLYASVIYSLTQFIPGVSWSSHFFGFISGVLAGKVFLTKIQKAKAHY</sequence>
<dbReference type="eggNOG" id="COG0705">
    <property type="taxonomic scope" value="Bacteria"/>
</dbReference>
<protein>
    <submittedName>
        <fullName evidence="7">Transmembrane rhomboid family protein</fullName>
    </submittedName>
</protein>
<dbReference type="AlphaFoldDB" id="A0A0A7EL14"/>
<feature type="domain" description="Peptidase S54 rhomboid" evidence="6">
    <location>
        <begin position="48"/>
        <end position="177"/>
    </location>
</feature>
<keyword evidence="4 5" id="KW-0472">Membrane</keyword>
<comment type="subcellular location">
    <subcellularLocation>
        <location evidence="1">Membrane</location>
        <topology evidence="1">Multi-pass membrane protein</topology>
    </subcellularLocation>
</comment>
<dbReference type="Gene3D" id="1.20.1540.10">
    <property type="entry name" value="Rhomboid-like"/>
    <property type="match status" value="1"/>
</dbReference>
<dbReference type="EMBL" id="CP009889">
    <property type="protein sequence ID" value="AIY67228.1"/>
    <property type="molecule type" value="Genomic_DNA"/>
</dbReference>
<dbReference type="SUPFAM" id="SSF144091">
    <property type="entry name" value="Rhomboid-like"/>
    <property type="match status" value="1"/>
</dbReference>
<keyword evidence="3 5" id="KW-1133">Transmembrane helix</keyword>
<name>A0A0A7EL14_9GAMM</name>
<evidence type="ECO:0000256" key="1">
    <source>
        <dbReference type="ARBA" id="ARBA00004141"/>
    </source>
</evidence>
<feature type="transmembrane region" description="Helical" evidence="5">
    <location>
        <begin position="157"/>
        <end position="177"/>
    </location>
</feature>
<dbReference type="Pfam" id="PF01694">
    <property type="entry name" value="Rhomboid"/>
    <property type="match status" value="1"/>
</dbReference>